<evidence type="ECO:0000256" key="1">
    <source>
        <dbReference type="ARBA" id="ARBA00022801"/>
    </source>
</evidence>
<dbReference type="SUPFAM" id="SSF55144">
    <property type="entry name" value="LigT-like"/>
    <property type="match status" value="1"/>
</dbReference>
<gene>
    <name evidence="4" type="primary">ligT</name>
    <name evidence="4" type="ORF">SGRAN_3988</name>
</gene>
<feature type="active site" description="Proton acceptor" evidence="2">
    <location>
        <position position="168"/>
    </location>
</feature>
<reference evidence="4 5" key="1">
    <citation type="journal article" date="2016" name="BMC Genomics">
        <title>Genomic analysis of the nitrate-respiring Sphingopyxis granuli (formerly Sphingomonas macrogoltabida) strain TFA.</title>
        <authorList>
            <person name="Garcia-Romero I."/>
            <person name="Perez-Pulido A.J."/>
            <person name="Gonzalez-Flores Y.E."/>
            <person name="Reyes-Ramirez F."/>
            <person name="Santero E."/>
            <person name="Floriano B."/>
        </authorList>
    </citation>
    <scope>NUCLEOTIDE SEQUENCE [LARGE SCALE GENOMIC DNA]</scope>
    <source>
        <strain evidence="4 5">TFA</strain>
    </source>
</reference>
<evidence type="ECO:0000313" key="5">
    <source>
        <dbReference type="Proteomes" id="UP000058599"/>
    </source>
</evidence>
<feature type="compositionally biased region" description="Basic and acidic residues" evidence="3">
    <location>
        <begin position="28"/>
        <end position="37"/>
    </location>
</feature>
<dbReference type="Pfam" id="PF13563">
    <property type="entry name" value="2_5_RNA_ligase2"/>
    <property type="match status" value="1"/>
</dbReference>
<evidence type="ECO:0000313" key="4">
    <source>
        <dbReference type="EMBL" id="AMG76317.1"/>
    </source>
</evidence>
<dbReference type="GO" id="GO:0004113">
    <property type="term" value="F:2',3'-cyclic-nucleotide 3'-phosphodiesterase activity"/>
    <property type="evidence" value="ECO:0007669"/>
    <property type="project" value="InterPro"/>
</dbReference>
<organism evidence="4 5">
    <name type="scientific">Sphingopyxis granuli</name>
    <dbReference type="NCBI Taxonomy" id="267128"/>
    <lineage>
        <taxon>Bacteria</taxon>
        <taxon>Pseudomonadati</taxon>
        <taxon>Pseudomonadota</taxon>
        <taxon>Alphaproteobacteria</taxon>
        <taxon>Sphingomonadales</taxon>
        <taxon>Sphingomonadaceae</taxon>
        <taxon>Sphingopyxis</taxon>
    </lineage>
</organism>
<feature type="short sequence motif" description="HXTX 1" evidence="2">
    <location>
        <begin position="84"/>
        <end position="87"/>
    </location>
</feature>
<dbReference type="InterPro" id="IPR009097">
    <property type="entry name" value="Cyclic_Pdiesterase"/>
</dbReference>
<feature type="active site" description="Proton donor" evidence="2">
    <location>
        <position position="84"/>
    </location>
</feature>
<dbReference type="EC" id="3.1.4.58" evidence="2"/>
<sequence>MGAISAFRAAVSSETGQDAIGHSPPRPLPRDERDGIGRRPAYAGAMSTHRLFVALRPPRPIRAMLLAAMHGVSAARWQDDDQLHLTLRFIGEVDHHRAEDIAAALGGLHASAVTARIAGVGLFERQGRAHTLWVGVEPHAPLAALHRKVDQRLARVGLAPEPRAFVPHITIARLNRAAGPVAAFLAQHGDLASPAFAFDHVVLYESELGHDGSRYHPVARYSLEP</sequence>
<keyword evidence="1 2" id="KW-0378">Hydrolase</keyword>
<name>A0AA86GND8_9SPHN</name>
<comment type="similarity">
    <text evidence="2">Belongs to the 2H phosphoesterase superfamily. ThpR family.</text>
</comment>
<keyword evidence="5" id="KW-1185">Reference proteome</keyword>
<comment type="catalytic activity">
    <reaction evidence="2">
        <text>a 3'-end 2',3'-cyclophospho-ribonucleotide-RNA + H2O = a 3'-end 2'-phospho-ribonucleotide-RNA + H(+)</text>
        <dbReference type="Rhea" id="RHEA:11828"/>
        <dbReference type="Rhea" id="RHEA-COMP:10464"/>
        <dbReference type="Rhea" id="RHEA-COMP:17353"/>
        <dbReference type="ChEBI" id="CHEBI:15377"/>
        <dbReference type="ChEBI" id="CHEBI:15378"/>
        <dbReference type="ChEBI" id="CHEBI:83064"/>
        <dbReference type="ChEBI" id="CHEBI:173113"/>
        <dbReference type="EC" id="3.1.4.58"/>
    </reaction>
</comment>
<dbReference type="Gene3D" id="3.90.1140.10">
    <property type="entry name" value="Cyclic phosphodiesterase"/>
    <property type="match status" value="1"/>
</dbReference>
<accession>A0AA86GND8</accession>
<dbReference type="InterPro" id="IPR004175">
    <property type="entry name" value="RNA_CPDase"/>
</dbReference>
<comment type="function">
    <text evidence="2">Hydrolyzes RNA 2',3'-cyclic phosphodiester to an RNA 2'-phosphomonoester.</text>
</comment>
<dbReference type="NCBIfam" id="TIGR02258">
    <property type="entry name" value="2_5_ligase"/>
    <property type="match status" value="1"/>
</dbReference>
<protein>
    <recommendedName>
        <fullName evidence="2">RNA 2',3'-cyclic phosphodiesterase</fullName>
        <shortName evidence="2">RNA 2',3'-CPDase</shortName>
        <ecNumber evidence="2">3.1.4.58</ecNumber>
    </recommendedName>
</protein>
<dbReference type="Proteomes" id="UP000058599">
    <property type="component" value="Chromosome"/>
</dbReference>
<feature type="short sequence motif" description="HXTX 2" evidence="2">
    <location>
        <begin position="168"/>
        <end position="171"/>
    </location>
</feature>
<dbReference type="HAMAP" id="MF_01940">
    <property type="entry name" value="RNA_CPDase"/>
    <property type="match status" value="1"/>
</dbReference>
<dbReference type="GO" id="GO:0008664">
    <property type="term" value="F:RNA 2',3'-cyclic 3'-phosphodiesterase activity"/>
    <property type="evidence" value="ECO:0007669"/>
    <property type="project" value="UniProtKB-EC"/>
</dbReference>
<dbReference type="PANTHER" id="PTHR35561:SF1">
    <property type="entry name" value="RNA 2',3'-CYCLIC PHOSPHODIESTERASE"/>
    <property type="match status" value="1"/>
</dbReference>
<evidence type="ECO:0000256" key="2">
    <source>
        <dbReference type="HAMAP-Rule" id="MF_01940"/>
    </source>
</evidence>
<proteinExistence type="inferred from homology"/>
<dbReference type="PANTHER" id="PTHR35561">
    <property type="entry name" value="RNA 2',3'-CYCLIC PHOSPHODIESTERASE"/>
    <property type="match status" value="1"/>
</dbReference>
<feature type="region of interest" description="Disordered" evidence="3">
    <location>
        <begin position="10"/>
        <end position="39"/>
    </location>
</feature>
<evidence type="ECO:0000256" key="3">
    <source>
        <dbReference type="SAM" id="MobiDB-lite"/>
    </source>
</evidence>
<dbReference type="KEGG" id="sgi:SGRAN_3988"/>
<dbReference type="EMBL" id="CP012199">
    <property type="protein sequence ID" value="AMG76317.1"/>
    <property type="molecule type" value="Genomic_DNA"/>
</dbReference>
<dbReference type="AlphaFoldDB" id="A0AA86GND8"/>